<evidence type="ECO:0000313" key="2">
    <source>
        <dbReference type="EMBL" id="CAD5245185.1"/>
    </source>
</evidence>
<reference evidence="2 3" key="1">
    <citation type="submission" date="2020-09" db="EMBL/GenBank/DDBJ databases">
        <authorList>
            <person name="Courtine D."/>
        </authorList>
    </citation>
    <scope>NUCLEOTIDE SEQUENCE [LARGE SCALE GENOMIC DNA]</scope>
    <source>
        <strain evidence="2 3">IRI35c</strain>
    </source>
</reference>
<organism evidence="2 3">
    <name type="scientific">Thermococcus camini</name>
    <dbReference type="NCBI Taxonomy" id="2016373"/>
    <lineage>
        <taxon>Archaea</taxon>
        <taxon>Methanobacteriati</taxon>
        <taxon>Methanobacteriota</taxon>
        <taxon>Thermococci</taxon>
        <taxon>Thermococcales</taxon>
        <taxon>Thermococcaceae</taxon>
        <taxon>Thermococcus</taxon>
    </lineage>
</organism>
<keyword evidence="1" id="KW-1133">Transmembrane helix</keyword>
<dbReference type="Proteomes" id="UP000516304">
    <property type="component" value="Chromosome TIRI35C"/>
</dbReference>
<keyword evidence="3" id="KW-1185">Reference proteome</keyword>
<name>A0A7G2DC98_9EURY</name>
<gene>
    <name evidence="2" type="ORF">TIRI35C_2031</name>
</gene>
<dbReference type="KEGG" id="tcq:TIRI35C_2031"/>
<feature type="transmembrane region" description="Helical" evidence="1">
    <location>
        <begin position="631"/>
        <end position="652"/>
    </location>
</feature>
<proteinExistence type="predicted"/>
<evidence type="ECO:0000313" key="3">
    <source>
        <dbReference type="Proteomes" id="UP000516304"/>
    </source>
</evidence>
<dbReference type="RefSeq" id="WP_188202748.1">
    <property type="nucleotide sequence ID" value="NZ_LR881183.1"/>
</dbReference>
<protein>
    <submittedName>
        <fullName evidence="2">Uncharacterized protein</fullName>
    </submittedName>
</protein>
<evidence type="ECO:0000256" key="1">
    <source>
        <dbReference type="SAM" id="Phobius"/>
    </source>
</evidence>
<dbReference type="GeneID" id="58919782"/>
<keyword evidence="1" id="KW-0472">Membrane</keyword>
<dbReference type="AlphaFoldDB" id="A0A7G2DC98"/>
<sequence>MIEITDKKVTQLLRGDFEDISEVRVENGELKISGELEDSFKLTLSDSHPGIQGISIKATVEEDRDSVVSLSRIPLKEFFVSKLHYCSTERAKFQIGIANINTLDSVILYDINIPLVLNTEYTSIEKFHLENVEVDYIRMDNFNVHAFTLERVTGSGTERRIELLGIENILDNRARSTEIRLKEIKDITAIVLKAEGTSKQSTVPVLGSLTIEEVDAKSVIISGVHIRKFYLESNDLVIDKLILSNVEVDELYISKNGIRTLVIENGRIGRFNVKSKTIEKIYLKDVTGVNLRENQLESSSIILDLTSAYIELKVRNGQIKITELEMGSKLEINSLQCAGDLVFQPKKDIDAVILTDLHVYNVHLFGLENTESVPHIGQLKIQGDLYSGNTTKVQVDINIKDIDIGKLVMFNVDVGNNLQLMGSVNNYSSIFEGFRVERVNIGNDFKIVNYNICPKEDCLNREVKVSKIYVGKDILFGTVDNAGNERIGLPHNTPAWIRASMYRLARRNYDSNGNPEKADEYFVLEMRSRREDNRAKSRTSGSMWKKIMGELAYLGEKIFIDIFSEYGTNWKRTFGVWLGIWLIGAILYGIYDLFGLLSSESVHSIVGYMYISLSALVTSDPYVVFSTRFAIWTYAIEMGLGIYIWTQLLALFSRQFMRGA</sequence>
<keyword evidence="1" id="KW-0812">Transmembrane</keyword>
<dbReference type="EMBL" id="LR881183">
    <property type="protein sequence ID" value="CAD5245185.1"/>
    <property type="molecule type" value="Genomic_DNA"/>
</dbReference>
<feature type="transmembrane region" description="Helical" evidence="1">
    <location>
        <begin position="606"/>
        <end position="625"/>
    </location>
</feature>
<feature type="transmembrane region" description="Helical" evidence="1">
    <location>
        <begin position="574"/>
        <end position="594"/>
    </location>
</feature>
<accession>A0A7G2DC98</accession>